<dbReference type="Proteomes" id="UP000805649">
    <property type="component" value="Unassembled WGS sequence"/>
</dbReference>
<evidence type="ECO:0000313" key="2">
    <source>
        <dbReference type="Proteomes" id="UP000805649"/>
    </source>
</evidence>
<protein>
    <submittedName>
        <fullName evidence="1">Uncharacterized protein</fullName>
    </submittedName>
</protein>
<organism evidence="1 2">
    <name type="scientific">Colletotrichum truncatum</name>
    <name type="common">Anthracnose fungus</name>
    <name type="synonym">Colletotrichum capsici</name>
    <dbReference type="NCBI Taxonomy" id="5467"/>
    <lineage>
        <taxon>Eukaryota</taxon>
        <taxon>Fungi</taxon>
        <taxon>Dikarya</taxon>
        <taxon>Ascomycota</taxon>
        <taxon>Pezizomycotina</taxon>
        <taxon>Sordariomycetes</taxon>
        <taxon>Hypocreomycetidae</taxon>
        <taxon>Glomerellales</taxon>
        <taxon>Glomerellaceae</taxon>
        <taxon>Colletotrichum</taxon>
        <taxon>Colletotrichum truncatum species complex</taxon>
    </lineage>
</organism>
<comment type="caution">
    <text evidence="1">The sequence shown here is derived from an EMBL/GenBank/DDBJ whole genome shotgun (WGS) entry which is preliminary data.</text>
</comment>
<accession>A0ACC3ZF56</accession>
<keyword evidence="2" id="KW-1185">Reference proteome</keyword>
<name>A0ACC3ZF56_COLTU</name>
<evidence type="ECO:0000313" key="1">
    <source>
        <dbReference type="EMBL" id="KAL0942758.1"/>
    </source>
</evidence>
<gene>
    <name evidence="1" type="ORF">CTRU02_200644</name>
</gene>
<proteinExistence type="predicted"/>
<sequence>MTSIKLITLVASVVFTGANAACASTTIAPPKPTATAPCVSPNAMCGVEAAWSGGAFGYKEDLATPEQCLEFCNAKRTWGECVAFSFSDIGRCWIHNIPASEVTVARPGSGYWIWDKECWECAELGPISDVPTRTTSATTATETCLSPTAKCEIEASFVGDGDVRSWGTYHGFPGGDDGPFGCWEVCTDARRPPRCKSFSWNPVTGICQFYNFTFDQSHAPAPGSGLWAWDIDCWTCGVSGYM</sequence>
<reference evidence="1 2" key="1">
    <citation type="journal article" date="2020" name="Phytopathology">
        <title>Genome Sequence Resources of Colletotrichum truncatum, C. plurivorum, C. musicola, and C. sojae: Four Species Pathogenic to Soybean (Glycine max).</title>
        <authorList>
            <person name="Rogerio F."/>
            <person name="Boufleur T.R."/>
            <person name="Ciampi-Guillardi M."/>
            <person name="Sukno S.A."/>
            <person name="Thon M.R."/>
            <person name="Massola Junior N.S."/>
            <person name="Baroncelli R."/>
        </authorList>
    </citation>
    <scope>NUCLEOTIDE SEQUENCE [LARGE SCALE GENOMIC DNA]</scope>
    <source>
        <strain evidence="1 2">CMES1059</strain>
    </source>
</reference>
<dbReference type="EMBL" id="VUJX02000001">
    <property type="protein sequence ID" value="KAL0942758.1"/>
    <property type="molecule type" value="Genomic_DNA"/>
</dbReference>